<comment type="subcellular location">
    <subcellularLocation>
        <location evidence="3">Secreted</location>
    </subcellularLocation>
</comment>
<feature type="chain" id="PRO_5025707465" description="Purple acid phosphatase" evidence="10">
    <location>
        <begin position="22"/>
        <end position="651"/>
    </location>
</feature>
<name>A0A6A1V7U3_9ROSI</name>
<evidence type="ECO:0000256" key="6">
    <source>
        <dbReference type="ARBA" id="ARBA00022525"/>
    </source>
</evidence>
<dbReference type="OrthoDB" id="45007at2759"/>
<keyword evidence="11" id="KW-0812">Transmembrane</keyword>
<dbReference type="Gene3D" id="2.60.40.380">
    <property type="entry name" value="Purple acid phosphatase-like, N-terminal"/>
    <property type="match status" value="1"/>
</dbReference>
<feature type="domain" description="Purple acid phosphatase N-terminal" evidence="14">
    <location>
        <begin position="144"/>
        <end position="246"/>
    </location>
</feature>
<dbReference type="Pfam" id="PF14008">
    <property type="entry name" value="Metallophos_C"/>
    <property type="match status" value="1"/>
</dbReference>
<keyword evidence="9" id="KW-0325">Glycoprotein</keyword>
<feature type="transmembrane region" description="Helical" evidence="11">
    <location>
        <begin position="609"/>
        <end position="630"/>
    </location>
</feature>
<feature type="signal peptide" evidence="10">
    <location>
        <begin position="1"/>
        <end position="21"/>
    </location>
</feature>
<dbReference type="Pfam" id="PF16656">
    <property type="entry name" value="Pur_ac_phosph_N"/>
    <property type="match status" value="1"/>
</dbReference>
<comment type="catalytic activity">
    <reaction evidence="10">
        <text>a phosphate monoester + H2O = an alcohol + phosphate</text>
        <dbReference type="Rhea" id="RHEA:15017"/>
        <dbReference type="ChEBI" id="CHEBI:15377"/>
        <dbReference type="ChEBI" id="CHEBI:30879"/>
        <dbReference type="ChEBI" id="CHEBI:43474"/>
        <dbReference type="ChEBI" id="CHEBI:67140"/>
        <dbReference type="EC" id="3.1.3.2"/>
    </reaction>
</comment>
<accession>A0A6A1V7U3</accession>
<evidence type="ECO:0000259" key="13">
    <source>
        <dbReference type="Pfam" id="PF14008"/>
    </source>
</evidence>
<comment type="similarity">
    <text evidence="4 10">Belongs to the metallophosphoesterase superfamily. Purple acid phosphatase family.</text>
</comment>
<dbReference type="PANTHER" id="PTHR45778:SF7">
    <property type="entry name" value="PURPLE ACID PHOSPHATASE"/>
    <property type="match status" value="1"/>
</dbReference>
<dbReference type="PANTHER" id="PTHR45778">
    <property type="entry name" value="PURPLE ACID PHOSPHATASE-RELATED"/>
    <property type="match status" value="1"/>
</dbReference>
<dbReference type="Pfam" id="PF00149">
    <property type="entry name" value="Metallophos"/>
    <property type="match status" value="1"/>
</dbReference>
<evidence type="ECO:0000256" key="7">
    <source>
        <dbReference type="ARBA" id="ARBA00022729"/>
    </source>
</evidence>
<dbReference type="EC" id="3.1.3.2" evidence="10"/>
<dbReference type="SUPFAM" id="SSF56300">
    <property type="entry name" value="Metallo-dependent phosphatases"/>
    <property type="match status" value="1"/>
</dbReference>
<feature type="domain" description="Purple acid phosphatase C-terminal" evidence="13">
    <location>
        <begin position="512"/>
        <end position="579"/>
    </location>
</feature>
<evidence type="ECO:0000256" key="4">
    <source>
        <dbReference type="ARBA" id="ARBA00008723"/>
    </source>
</evidence>
<evidence type="ECO:0000256" key="5">
    <source>
        <dbReference type="ARBA" id="ARBA00011738"/>
    </source>
</evidence>
<reference evidence="15 16" key="1">
    <citation type="journal article" date="2019" name="Plant Biotechnol. J.">
        <title>The red bayberry genome and genetic basis of sex determination.</title>
        <authorList>
            <person name="Jia H.M."/>
            <person name="Jia H.J."/>
            <person name="Cai Q.L."/>
            <person name="Wang Y."/>
            <person name="Zhao H.B."/>
            <person name="Yang W.F."/>
            <person name="Wang G.Y."/>
            <person name="Li Y.H."/>
            <person name="Zhan D.L."/>
            <person name="Shen Y.T."/>
            <person name="Niu Q.F."/>
            <person name="Chang L."/>
            <person name="Qiu J."/>
            <person name="Zhao L."/>
            <person name="Xie H.B."/>
            <person name="Fu W.Y."/>
            <person name="Jin J."/>
            <person name="Li X.W."/>
            <person name="Jiao Y."/>
            <person name="Zhou C.C."/>
            <person name="Tu T."/>
            <person name="Chai C.Y."/>
            <person name="Gao J.L."/>
            <person name="Fan L.J."/>
            <person name="van de Weg E."/>
            <person name="Wang J.Y."/>
            <person name="Gao Z.S."/>
        </authorList>
    </citation>
    <scope>NUCLEOTIDE SEQUENCE [LARGE SCALE GENOMIC DNA]</scope>
    <source>
        <tissue evidence="15">Leaves</tissue>
    </source>
</reference>
<dbReference type="GO" id="GO:0046872">
    <property type="term" value="F:metal ion binding"/>
    <property type="evidence" value="ECO:0007669"/>
    <property type="project" value="InterPro"/>
</dbReference>
<evidence type="ECO:0000313" key="15">
    <source>
        <dbReference type="EMBL" id="KAB1208236.1"/>
    </source>
</evidence>
<dbReference type="SUPFAM" id="SSF49363">
    <property type="entry name" value="Purple acid phosphatase, N-terminal domain"/>
    <property type="match status" value="1"/>
</dbReference>
<dbReference type="InterPro" id="IPR008963">
    <property type="entry name" value="Purple_acid_Pase-like_N"/>
</dbReference>
<dbReference type="CDD" id="cd00839">
    <property type="entry name" value="MPP_PAPs"/>
    <property type="match status" value="1"/>
</dbReference>
<feature type="domain" description="Calcineurin-like phosphoesterase" evidence="12">
    <location>
        <begin position="261"/>
        <end position="487"/>
    </location>
</feature>
<evidence type="ECO:0000256" key="8">
    <source>
        <dbReference type="ARBA" id="ARBA00022833"/>
    </source>
</evidence>
<protein>
    <recommendedName>
        <fullName evidence="10">Purple acid phosphatase</fullName>
        <ecNumber evidence="10">3.1.3.2</ecNumber>
    </recommendedName>
</protein>
<dbReference type="GO" id="GO:0005576">
    <property type="term" value="C:extracellular region"/>
    <property type="evidence" value="ECO:0007669"/>
    <property type="project" value="UniProtKB-SubCell"/>
</dbReference>
<organism evidence="15 16">
    <name type="scientific">Morella rubra</name>
    <name type="common">Chinese bayberry</name>
    <dbReference type="NCBI Taxonomy" id="262757"/>
    <lineage>
        <taxon>Eukaryota</taxon>
        <taxon>Viridiplantae</taxon>
        <taxon>Streptophyta</taxon>
        <taxon>Embryophyta</taxon>
        <taxon>Tracheophyta</taxon>
        <taxon>Spermatophyta</taxon>
        <taxon>Magnoliopsida</taxon>
        <taxon>eudicotyledons</taxon>
        <taxon>Gunneridae</taxon>
        <taxon>Pentapetalae</taxon>
        <taxon>rosids</taxon>
        <taxon>fabids</taxon>
        <taxon>Fagales</taxon>
        <taxon>Myricaceae</taxon>
        <taxon>Morella</taxon>
    </lineage>
</organism>
<keyword evidence="8" id="KW-0862">Zinc</keyword>
<evidence type="ECO:0000259" key="14">
    <source>
        <dbReference type="Pfam" id="PF16656"/>
    </source>
</evidence>
<evidence type="ECO:0000313" key="16">
    <source>
        <dbReference type="Proteomes" id="UP000516437"/>
    </source>
</evidence>
<dbReference type="Gene3D" id="3.60.21.10">
    <property type="match status" value="1"/>
</dbReference>
<dbReference type="InterPro" id="IPR004843">
    <property type="entry name" value="Calcineurin-like_PHP"/>
</dbReference>
<dbReference type="EMBL" id="RXIC02000025">
    <property type="protein sequence ID" value="KAB1208236.1"/>
    <property type="molecule type" value="Genomic_DNA"/>
</dbReference>
<comment type="cofactor">
    <cofactor evidence="1">
        <name>Zn(2+)</name>
        <dbReference type="ChEBI" id="CHEBI:29105"/>
    </cofactor>
</comment>
<dbReference type="InterPro" id="IPR029052">
    <property type="entry name" value="Metallo-depent_PP-like"/>
</dbReference>
<keyword evidence="10" id="KW-0378">Hydrolase</keyword>
<comment type="caution">
    <text evidence="15">The sequence shown here is derived from an EMBL/GenBank/DDBJ whole genome shotgun (WGS) entry which is preliminary data.</text>
</comment>
<sequence>MATLTPFFLFVIFSLFNPSTPSPVSLSVTPTVLAASGDPIRIQWSGISSPSKLDWLGIYSPPDSPHDHFIGYVFLSSSPTWLSGSGSISLPLVNLRSNYSFRIFQWAESEVDQHRMDQDHNPLPGTTHLLAESQRVRFGLTRGPEQIHLAFTDKEDEMRVMFLTEDGGGKQYVRFGERKNRLHEVVAASMARYEREDMCESPANGSIGWRDPGWIHDGVMTNLKKGVRYYYQVGSDSGGWSSTHSFMSRNWDSDETIAFLFGDMGTTTPYSTFIRTQEESIATMKWILRDIETLGDKPAFVSHIGDISYARGYAWLWDHFFTQIEPVASKVAYHVCIGNHEYNWPSQPWRPMWSQRIYGTDGGGECGVPYSLKFNMPGNSSEPTGTQAPDTRNLYYSFGMGAVHFVYMSTETNFLPGSKQYNFLKHDLESVDRKKTPFVVVQGHRPMYTTSNEYGDAPLRERMLEHLEPLFVKNKVTLALWGHVHRYERFCPVNNFTCGSMEQNGEDWEAFPVHVVIGMGGQDWQPIWEPRPDHPNDPIFPQPKSSLYRGGEFGYTRLVATKEKLTLSYVGNHDGEVHDMVEILSSGQVVSGHEADVADHALVHSTFSWYVKGASVLVLGAFIGYVLGFVSRARKEAAMRNSWTPMKTEDI</sequence>
<gene>
    <name evidence="15" type="ORF">CJ030_MR7G007389</name>
</gene>
<comment type="subunit">
    <text evidence="5">Homodimer.</text>
</comment>
<keyword evidence="7 10" id="KW-0732">Signal</keyword>
<evidence type="ECO:0000256" key="10">
    <source>
        <dbReference type="RuleBase" id="RU361203"/>
    </source>
</evidence>
<comment type="cofactor">
    <cofactor evidence="2">
        <name>Fe cation</name>
        <dbReference type="ChEBI" id="CHEBI:24875"/>
    </cofactor>
</comment>
<keyword evidence="11" id="KW-1133">Transmembrane helix</keyword>
<keyword evidence="16" id="KW-1185">Reference proteome</keyword>
<dbReference type="AlphaFoldDB" id="A0A6A1V7U3"/>
<evidence type="ECO:0000256" key="2">
    <source>
        <dbReference type="ARBA" id="ARBA00001962"/>
    </source>
</evidence>
<evidence type="ECO:0000259" key="12">
    <source>
        <dbReference type="Pfam" id="PF00149"/>
    </source>
</evidence>
<dbReference type="InterPro" id="IPR025733">
    <property type="entry name" value="PAPs_C"/>
</dbReference>
<evidence type="ECO:0000256" key="11">
    <source>
        <dbReference type="SAM" id="Phobius"/>
    </source>
</evidence>
<keyword evidence="6" id="KW-0964">Secreted</keyword>
<dbReference type="InterPro" id="IPR015914">
    <property type="entry name" value="PAPs_N"/>
</dbReference>
<evidence type="ECO:0000256" key="9">
    <source>
        <dbReference type="ARBA" id="ARBA00023180"/>
    </source>
</evidence>
<keyword evidence="11" id="KW-0472">Membrane</keyword>
<evidence type="ECO:0000256" key="1">
    <source>
        <dbReference type="ARBA" id="ARBA00001947"/>
    </source>
</evidence>
<evidence type="ECO:0000256" key="3">
    <source>
        <dbReference type="ARBA" id="ARBA00004613"/>
    </source>
</evidence>
<dbReference type="InterPro" id="IPR041792">
    <property type="entry name" value="MPP_PAP"/>
</dbReference>
<dbReference type="GO" id="GO:0003993">
    <property type="term" value="F:acid phosphatase activity"/>
    <property type="evidence" value="ECO:0007669"/>
    <property type="project" value="UniProtKB-EC"/>
</dbReference>
<proteinExistence type="inferred from homology"/>
<dbReference type="Proteomes" id="UP000516437">
    <property type="component" value="Chromosome 7"/>
</dbReference>